<evidence type="ECO:0000256" key="1">
    <source>
        <dbReference type="ARBA" id="ARBA00022679"/>
    </source>
</evidence>
<keyword evidence="2" id="KW-0012">Acyltransferase</keyword>
<organism evidence="4 5">
    <name type="scientific">Ciceribacter lividus</name>
    <dbReference type="NCBI Taxonomy" id="1197950"/>
    <lineage>
        <taxon>Bacteria</taxon>
        <taxon>Pseudomonadati</taxon>
        <taxon>Pseudomonadota</taxon>
        <taxon>Alphaproteobacteria</taxon>
        <taxon>Hyphomicrobiales</taxon>
        <taxon>Rhizobiaceae</taxon>
        <taxon>Ciceribacter</taxon>
    </lineage>
</organism>
<dbReference type="CDD" id="cd04301">
    <property type="entry name" value="NAT_SF"/>
    <property type="match status" value="1"/>
</dbReference>
<dbReference type="PANTHER" id="PTHR43877">
    <property type="entry name" value="AMINOALKYLPHOSPHONATE N-ACETYLTRANSFERASE-RELATED-RELATED"/>
    <property type="match status" value="1"/>
</dbReference>
<comment type="caution">
    <text evidence="4">The sequence shown here is derived from an EMBL/GenBank/DDBJ whole genome shotgun (WGS) entry which is preliminary data.</text>
</comment>
<dbReference type="InterPro" id="IPR000182">
    <property type="entry name" value="GNAT_dom"/>
</dbReference>
<evidence type="ECO:0000313" key="5">
    <source>
        <dbReference type="Proteomes" id="UP000252582"/>
    </source>
</evidence>
<evidence type="ECO:0000256" key="2">
    <source>
        <dbReference type="ARBA" id="ARBA00023315"/>
    </source>
</evidence>
<reference evidence="4 5" key="1">
    <citation type="submission" date="2018-07" db="EMBL/GenBank/DDBJ databases">
        <title>Genomic Encyclopedia of Type Strains, Phase IV (KMG-IV): sequencing the most valuable type-strain genomes for metagenomic binning, comparative biology and taxonomic classification.</title>
        <authorList>
            <person name="Goeker M."/>
        </authorList>
    </citation>
    <scope>NUCLEOTIDE SEQUENCE [LARGE SCALE GENOMIC DNA]</scope>
    <source>
        <strain evidence="4 5">DSM 25528</strain>
    </source>
</reference>
<dbReference type="GO" id="GO:0016747">
    <property type="term" value="F:acyltransferase activity, transferring groups other than amino-acyl groups"/>
    <property type="evidence" value="ECO:0007669"/>
    <property type="project" value="InterPro"/>
</dbReference>
<accession>A0A6I7HIH5</accession>
<sequence length="167" mass="18318">MLIRPATSGDFDALRNVELASFETLRDAGAVSGAPAASSDEELNEYLEHDLLYVACDQNGVAVGYCGGYLVEKLLHIGEMDVHPACQRKGLGRKLLTTLLDEGRARKLEGATLTTDRLAPFNAPFYATFGFRLLEKEACSPRLRRILEAEIEKGLDPSRRVAMALSF</sequence>
<dbReference type="Gene3D" id="3.40.630.30">
    <property type="match status" value="1"/>
</dbReference>
<dbReference type="Proteomes" id="UP000252582">
    <property type="component" value="Unassembled WGS sequence"/>
</dbReference>
<protein>
    <submittedName>
        <fullName evidence="4">Putative N-acetyltransferase YhbS</fullName>
    </submittedName>
</protein>
<name>A0A6I7HIH5_9HYPH</name>
<evidence type="ECO:0000313" key="4">
    <source>
        <dbReference type="EMBL" id="RCW21586.1"/>
    </source>
</evidence>
<keyword evidence="1 4" id="KW-0808">Transferase</keyword>
<evidence type="ECO:0000259" key="3">
    <source>
        <dbReference type="PROSITE" id="PS51186"/>
    </source>
</evidence>
<dbReference type="EMBL" id="QPIX01000010">
    <property type="protein sequence ID" value="RCW21586.1"/>
    <property type="molecule type" value="Genomic_DNA"/>
</dbReference>
<dbReference type="PROSITE" id="PS51186">
    <property type="entry name" value="GNAT"/>
    <property type="match status" value="1"/>
</dbReference>
<dbReference type="InterPro" id="IPR016181">
    <property type="entry name" value="Acyl_CoA_acyltransferase"/>
</dbReference>
<feature type="domain" description="N-acetyltransferase" evidence="3">
    <location>
        <begin position="1"/>
        <end position="150"/>
    </location>
</feature>
<dbReference type="AlphaFoldDB" id="A0A6I7HIH5"/>
<proteinExistence type="predicted"/>
<dbReference type="InterPro" id="IPR050832">
    <property type="entry name" value="Bact_Acetyltransf"/>
</dbReference>
<gene>
    <name evidence="4" type="ORF">DFR48_110175</name>
</gene>
<keyword evidence="5" id="KW-1185">Reference proteome</keyword>
<dbReference type="Pfam" id="PF00583">
    <property type="entry name" value="Acetyltransf_1"/>
    <property type="match status" value="1"/>
</dbReference>
<dbReference type="SUPFAM" id="SSF55729">
    <property type="entry name" value="Acyl-CoA N-acyltransferases (Nat)"/>
    <property type="match status" value="1"/>
</dbReference>
<dbReference type="RefSeq" id="WP_114364528.1">
    <property type="nucleotide sequence ID" value="NZ_QPIX01000010.1"/>
</dbReference>